<reference evidence="3" key="1">
    <citation type="submission" date="2021-10" db="EMBL/GenBank/DDBJ databases">
        <title>Melipona bicolor Genome sequencing and assembly.</title>
        <authorList>
            <person name="Araujo N.S."/>
            <person name="Arias M.C."/>
        </authorList>
    </citation>
    <scope>NUCLEOTIDE SEQUENCE</scope>
    <source>
        <strain evidence="3">USP_2M_L1-L4_2017</strain>
        <tissue evidence="3">Whole body</tissue>
    </source>
</reference>
<feature type="region of interest" description="Disordered" evidence="1">
    <location>
        <begin position="25"/>
        <end position="53"/>
    </location>
</feature>
<organism evidence="3 4">
    <name type="scientific">Melipona bicolor</name>
    <dbReference type="NCBI Taxonomy" id="60889"/>
    <lineage>
        <taxon>Eukaryota</taxon>
        <taxon>Metazoa</taxon>
        <taxon>Ecdysozoa</taxon>
        <taxon>Arthropoda</taxon>
        <taxon>Hexapoda</taxon>
        <taxon>Insecta</taxon>
        <taxon>Pterygota</taxon>
        <taxon>Neoptera</taxon>
        <taxon>Endopterygota</taxon>
        <taxon>Hymenoptera</taxon>
        <taxon>Apocrita</taxon>
        <taxon>Aculeata</taxon>
        <taxon>Apoidea</taxon>
        <taxon>Anthophila</taxon>
        <taxon>Apidae</taxon>
        <taxon>Melipona</taxon>
    </lineage>
</organism>
<accession>A0AA40KMN0</accession>
<comment type="caution">
    <text evidence="3">The sequence shown here is derived from an EMBL/GenBank/DDBJ whole genome shotgun (WGS) entry which is preliminary data.</text>
</comment>
<evidence type="ECO:0000256" key="2">
    <source>
        <dbReference type="SAM" id="SignalP"/>
    </source>
</evidence>
<keyword evidence="2" id="KW-0732">Signal</keyword>
<feature type="signal peptide" evidence="2">
    <location>
        <begin position="1"/>
        <end position="20"/>
    </location>
</feature>
<evidence type="ECO:0000313" key="4">
    <source>
        <dbReference type="Proteomes" id="UP001177670"/>
    </source>
</evidence>
<dbReference type="Proteomes" id="UP001177670">
    <property type="component" value="Unassembled WGS sequence"/>
</dbReference>
<feature type="compositionally biased region" description="Basic and acidic residues" evidence="1">
    <location>
        <begin position="26"/>
        <end position="39"/>
    </location>
</feature>
<evidence type="ECO:0000313" key="3">
    <source>
        <dbReference type="EMBL" id="KAK1126112.1"/>
    </source>
</evidence>
<gene>
    <name evidence="3" type="ORF">K0M31_004753</name>
</gene>
<evidence type="ECO:0000256" key="1">
    <source>
        <dbReference type="SAM" id="MobiDB-lite"/>
    </source>
</evidence>
<proteinExistence type="predicted"/>
<sequence>MAKKSSQLLLGLSLRRIVLGGTATRHGVEGKDGTLRKQDPCSAEQDQNDERKEKKEKLYGILSVYLEIGAGKPCAAHASARDSPSTPRYLLRPSPVPFGAVRPDGSGRIYVHCPDMYGYGESLQRVAQRDILTPGSQYHLPFEFLARGTRGYLVRALCNAIVTERVLRKRERNTLSLGREIPEWCSPEPPPTSLERPRA</sequence>
<keyword evidence="4" id="KW-1185">Reference proteome</keyword>
<dbReference type="AlphaFoldDB" id="A0AA40KMN0"/>
<name>A0AA40KMN0_9HYME</name>
<feature type="chain" id="PRO_5041240456" evidence="2">
    <location>
        <begin position="21"/>
        <end position="199"/>
    </location>
</feature>
<protein>
    <submittedName>
        <fullName evidence="3">Uncharacterized protein</fullName>
    </submittedName>
</protein>
<dbReference type="EMBL" id="JAHYIQ010000014">
    <property type="protein sequence ID" value="KAK1126112.1"/>
    <property type="molecule type" value="Genomic_DNA"/>
</dbReference>